<comment type="caution">
    <text evidence="2">The sequence shown here is derived from an EMBL/GenBank/DDBJ whole genome shotgun (WGS) entry which is preliminary data.</text>
</comment>
<dbReference type="EMBL" id="JAIWYP010000014">
    <property type="protein sequence ID" value="KAH3711129.1"/>
    <property type="molecule type" value="Genomic_DNA"/>
</dbReference>
<dbReference type="AlphaFoldDB" id="A0A9D3Z3G4"/>
<protein>
    <submittedName>
        <fullName evidence="2">Uncharacterized protein</fullName>
    </submittedName>
</protein>
<reference evidence="2" key="2">
    <citation type="submission" date="2020-11" db="EMBL/GenBank/DDBJ databases">
        <authorList>
            <person name="McCartney M.A."/>
            <person name="Auch B."/>
            <person name="Kono T."/>
            <person name="Mallez S."/>
            <person name="Becker A."/>
            <person name="Gohl D.M."/>
            <person name="Silverstein K.A.T."/>
            <person name="Koren S."/>
            <person name="Bechman K.B."/>
            <person name="Herman A."/>
            <person name="Abrahante J.E."/>
            <person name="Garbe J."/>
        </authorList>
    </citation>
    <scope>NUCLEOTIDE SEQUENCE</scope>
    <source>
        <strain evidence="2">Duluth1</strain>
        <tissue evidence="2">Whole animal</tissue>
    </source>
</reference>
<dbReference type="Proteomes" id="UP000828390">
    <property type="component" value="Unassembled WGS sequence"/>
</dbReference>
<evidence type="ECO:0000256" key="1">
    <source>
        <dbReference type="SAM" id="MobiDB-lite"/>
    </source>
</evidence>
<organism evidence="2 3">
    <name type="scientific">Dreissena polymorpha</name>
    <name type="common">Zebra mussel</name>
    <name type="synonym">Mytilus polymorpha</name>
    <dbReference type="NCBI Taxonomy" id="45954"/>
    <lineage>
        <taxon>Eukaryota</taxon>
        <taxon>Metazoa</taxon>
        <taxon>Spiralia</taxon>
        <taxon>Lophotrochozoa</taxon>
        <taxon>Mollusca</taxon>
        <taxon>Bivalvia</taxon>
        <taxon>Autobranchia</taxon>
        <taxon>Heteroconchia</taxon>
        <taxon>Euheterodonta</taxon>
        <taxon>Imparidentia</taxon>
        <taxon>Neoheterodontei</taxon>
        <taxon>Myida</taxon>
        <taxon>Dreissenoidea</taxon>
        <taxon>Dreissenidae</taxon>
        <taxon>Dreissena</taxon>
    </lineage>
</organism>
<evidence type="ECO:0000313" key="2">
    <source>
        <dbReference type="EMBL" id="KAH3711129.1"/>
    </source>
</evidence>
<feature type="region of interest" description="Disordered" evidence="1">
    <location>
        <begin position="70"/>
        <end position="94"/>
    </location>
</feature>
<feature type="compositionally biased region" description="Polar residues" evidence="1">
    <location>
        <begin position="74"/>
        <end position="92"/>
    </location>
</feature>
<name>A0A9D3Z3G4_DREPO</name>
<evidence type="ECO:0000313" key="3">
    <source>
        <dbReference type="Proteomes" id="UP000828390"/>
    </source>
</evidence>
<sequence>MSESKGVTKRKRMSNGEIKEYHYSKSRKQFELVFESDSEKLAFETRLENLKKENNIKSTKDLFEYLMNKDSSKHSPSQTKAEINSSDKTSPSSKHDLFICDYRSLFSFVTKIFEHQKICRHDLAPKSLNQSGHVAETEWTCTDGHVLIWNSSRQLGTQYMVNYRMMLAYLCSGITNIQYERFSEFGDIGVLSHRFRLRSSLTFSAVISVLCKESVQFALQDEVQLAKDKQESGISIMTDARHHCRKNSYHTDHVALGMYSHKVVNIQHITKTQDSCTQRHETIGCEDMYRDFKRQNINVNIHSHDRNQSVNKSIRNKDNVQNCNERWHAAKSIMPGIKKISSGAQKNMGVTWHPELSDKGARLRNHIFYSLDNCKGCPARLRSLIDNSVNHFQNNHENCQEDSQCKTVGYVPDYAIIRSPVAV</sequence>
<reference evidence="2" key="1">
    <citation type="journal article" date="2019" name="bioRxiv">
        <title>The Genome of the Zebra Mussel, Dreissena polymorpha: A Resource for Invasive Species Research.</title>
        <authorList>
            <person name="McCartney M.A."/>
            <person name="Auch B."/>
            <person name="Kono T."/>
            <person name="Mallez S."/>
            <person name="Zhang Y."/>
            <person name="Obille A."/>
            <person name="Becker A."/>
            <person name="Abrahante J.E."/>
            <person name="Garbe J."/>
            <person name="Badalamenti J.P."/>
            <person name="Herman A."/>
            <person name="Mangelson H."/>
            <person name="Liachko I."/>
            <person name="Sullivan S."/>
            <person name="Sone E.D."/>
            <person name="Koren S."/>
            <person name="Silverstein K.A.T."/>
            <person name="Beckman K.B."/>
            <person name="Gohl D.M."/>
        </authorList>
    </citation>
    <scope>NUCLEOTIDE SEQUENCE</scope>
    <source>
        <strain evidence="2">Duluth1</strain>
        <tissue evidence="2">Whole animal</tissue>
    </source>
</reference>
<gene>
    <name evidence="2" type="ORF">DPMN_070629</name>
</gene>
<proteinExistence type="predicted"/>
<dbReference type="PANTHER" id="PTHR31751">
    <property type="entry name" value="SI:CH211-108C17.2-RELATED-RELATED"/>
    <property type="match status" value="1"/>
</dbReference>
<accession>A0A9D3Z3G4</accession>
<keyword evidence="3" id="KW-1185">Reference proteome</keyword>